<dbReference type="RefSeq" id="WP_141788341.1">
    <property type="nucleotide sequence ID" value="NZ_BAAAKX010000021.1"/>
</dbReference>
<sequence length="152" mass="15423">MRFKVLIAAGIVLAGATACSGATATEKAVAPPASVVAVVGSPVPAVHLSSEAASRLGLSTAPARLADATSPDGVRTAHRLVIPYSAVVYDRDGSSWTYAETGALTYLRKPITVDFITGDLAVLTKGPAVGTKVVTVGSPELLGVEYDISGEE</sequence>
<organism evidence="2 3">
    <name type="scientific">Oryzihumus leptocrescens</name>
    <dbReference type="NCBI Taxonomy" id="297536"/>
    <lineage>
        <taxon>Bacteria</taxon>
        <taxon>Bacillati</taxon>
        <taxon>Actinomycetota</taxon>
        <taxon>Actinomycetes</taxon>
        <taxon>Micrococcales</taxon>
        <taxon>Intrasporangiaceae</taxon>
        <taxon>Oryzihumus</taxon>
    </lineage>
</organism>
<feature type="chain" id="PRO_5022153642" evidence="1">
    <location>
        <begin position="25"/>
        <end position="152"/>
    </location>
</feature>
<feature type="signal peptide" evidence="1">
    <location>
        <begin position="1"/>
        <end position="24"/>
    </location>
</feature>
<keyword evidence="3" id="KW-1185">Reference proteome</keyword>
<dbReference type="OrthoDB" id="3823490at2"/>
<dbReference type="Proteomes" id="UP000319514">
    <property type="component" value="Unassembled WGS sequence"/>
</dbReference>
<evidence type="ECO:0000313" key="3">
    <source>
        <dbReference type="Proteomes" id="UP000319514"/>
    </source>
</evidence>
<evidence type="ECO:0000313" key="2">
    <source>
        <dbReference type="EMBL" id="TQL60444.1"/>
    </source>
</evidence>
<dbReference type="PROSITE" id="PS51257">
    <property type="entry name" value="PROKAR_LIPOPROTEIN"/>
    <property type="match status" value="1"/>
</dbReference>
<evidence type="ECO:0000256" key="1">
    <source>
        <dbReference type="SAM" id="SignalP"/>
    </source>
</evidence>
<keyword evidence="1" id="KW-0732">Signal</keyword>
<comment type="caution">
    <text evidence="2">The sequence shown here is derived from an EMBL/GenBank/DDBJ whole genome shotgun (WGS) entry which is preliminary data.</text>
</comment>
<name>A0A542ZJE4_9MICO</name>
<dbReference type="AlphaFoldDB" id="A0A542ZJE4"/>
<reference evidence="2 3" key="1">
    <citation type="submission" date="2019-06" db="EMBL/GenBank/DDBJ databases">
        <title>Sequencing the genomes of 1000 actinobacteria strains.</title>
        <authorList>
            <person name="Klenk H.-P."/>
        </authorList>
    </citation>
    <scope>NUCLEOTIDE SEQUENCE [LARGE SCALE GENOMIC DNA]</scope>
    <source>
        <strain evidence="2 3">DSM 18082</strain>
    </source>
</reference>
<protein>
    <submittedName>
        <fullName evidence="2">Uncharacterized protein</fullName>
    </submittedName>
</protein>
<gene>
    <name evidence="2" type="ORF">FB474_1838</name>
</gene>
<dbReference type="EMBL" id="VFOQ01000001">
    <property type="protein sequence ID" value="TQL60444.1"/>
    <property type="molecule type" value="Genomic_DNA"/>
</dbReference>
<accession>A0A542ZJE4</accession>
<proteinExistence type="predicted"/>